<dbReference type="PANTHER" id="PTHR32196">
    <property type="entry name" value="ABC TRANSPORTER PERMEASE PROTEIN YPHD-RELATED-RELATED"/>
    <property type="match status" value="1"/>
</dbReference>
<evidence type="ECO:0000256" key="3">
    <source>
        <dbReference type="ARBA" id="ARBA00022692"/>
    </source>
</evidence>
<keyword evidence="5 6" id="KW-0472">Membrane</keyword>
<dbReference type="AlphaFoldDB" id="A0A9W6GLH3"/>
<protein>
    <submittedName>
        <fullName evidence="7">ABC transporter permease</fullName>
    </submittedName>
</protein>
<organism evidence="7 8">
    <name type="scientific">Propionigenium maris DSM 9537</name>
    <dbReference type="NCBI Taxonomy" id="1123000"/>
    <lineage>
        <taxon>Bacteria</taxon>
        <taxon>Fusobacteriati</taxon>
        <taxon>Fusobacteriota</taxon>
        <taxon>Fusobacteriia</taxon>
        <taxon>Fusobacteriales</taxon>
        <taxon>Fusobacteriaceae</taxon>
        <taxon>Propionigenium</taxon>
    </lineage>
</organism>
<dbReference type="Proteomes" id="UP001144471">
    <property type="component" value="Unassembled WGS sequence"/>
</dbReference>
<dbReference type="GO" id="GO:0022857">
    <property type="term" value="F:transmembrane transporter activity"/>
    <property type="evidence" value="ECO:0007669"/>
    <property type="project" value="InterPro"/>
</dbReference>
<gene>
    <name evidence="7" type="ORF">PM10SUCC1_28080</name>
</gene>
<feature type="transmembrane region" description="Helical" evidence="6">
    <location>
        <begin position="84"/>
        <end position="101"/>
    </location>
</feature>
<dbReference type="Pfam" id="PF02653">
    <property type="entry name" value="BPD_transp_2"/>
    <property type="match status" value="1"/>
</dbReference>
<sequence length="306" mass="32134">MLIGTIEQGLIFAIMALGLYISYKILDFPDLTVDGSFPMGAAIAAALIVKGVHPLPALLASFAGGALAGFITGFIHVRYKITNLLAGIIVMTGLYSINLRIMGRSNIPLFGVDHLFSGRNAITVILILIVICKLVIDFLMRTKFGFALRALGDNETLVISLGLNEKTLKIQGLMLANGLVALSGGILAQYQGFADVGMGTGTIVTGLASIIIGESVLKRGRMLNLTTIVIAGSIIYRLIISGALQIGFNASDLKLITAVLTVGIMSLKGKKMIKNGGMKDVKDRGIKKILSLGTGKCKGSVQGAGL</sequence>
<evidence type="ECO:0000256" key="4">
    <source>
        <dbReference type="ARBA" id="ARBA00022989"/>
    </source>
</evidence>
<feature type="transmembrane region" description="Helical" evidence="6">
    <location>
        <begin position="225"/>
        <end position="247"/>
    </location>
</feature>
<keyword evidence="4 6" id="KW-1133">Transmembrane helix</keyword>
<keyword evidence="2" id="KW-1003">Cell membrane</keyword>
<feature type="transmembrane region" description="Helical" evidence="6">
    <location>
        <begin position="6"/>
        <end position="23"/>
    </location>
</feature>
<feature type="transmembrane region" description="Helical" evidence="6">
    <location>
        <begin position="172"/>
        <end position="190"/>
    </location>
</feature>
<evidence type="ECO:0000256" key="2">
    <source>
        <dbReference type="ARBA" id="ARBA00022475"/>
    </source>
</evidence>
<name>A0A9W6GLH3_9FUSO</name>
<evidence type="ECO:0000256" key="5">
    <source>
        <dbReference type="ARBA" id="ARBA00023136"/>
    </source>
</evidence>
<evidence type="ECO:0000256" key="1">
    <source>
        <dbReference type="ARBA" id="ARBA00004651"/>
    </source>
</evidence>
<feature type="transmembrane region" description="Helical" evidence="6">
    <location>
        <begin position="121"/>
        <end position="140"/>
    </location>
</feature>
<accession>A0A9W6GLH3</accession>
<evidence type="ECO:0000256" key="6">
    <source>
        <dbReference type="SAM" id="Phobius"/>
    </source>
</evidence>
<comment type="subcellular location">
    <subcellularLocation>
        <location evidence="1">Cell membrane</location>
        <topology evidence="1">Multi-pass membrane protein</topology>
    </subcellularLocation>
</comment>
<keyword evidence="8" id="KW-1185">Reference proteome</keyword>
<dbReference type="GO" id="GO:0005886">
    <property type="term" value="C:plasma membrane"/>
    <property type="evidence" value="ECO:0007669"/>
    <property type="project" value="UniProtKB-SubCell"/>
</dbReference>
<reference evidence="7" key="1">
    <citation type="submission" date="2022-12" db="EMBL/GenBank/DDBJ databases">
        <title>Reference genome sequencing for broad-spectrum identification of bacterial and archaeal isolates by mass spectrometry.</title>
        <authorList>
            <person name="Sekiguchi Y."/>
            <person name="Tourlousse D.M."/>
        </authorList>
    </citation>
    <scope>NUCLEOTIDE SEQUENCE</scope>
    <source>
        <strain evidence="7">10succ1</strain>
    </source>
</reference>
<comment type="caution">
    <text evidence="7">The sequence shown here is derived from an EMBL/GenBank/DDBJ whole genome shotgun (WGS) entry which is preliminary data.</text>
</comment>
<dbReference type="CDD" id="cd06574">
    <property type="entry name" value="TM_PBP1_branched-chain-AA_like"/>
    <property type="match status" value="1"/>
</dbReference>
<feature type="transmembrane region" description="Helical" evidence="6">
    <location>
        <begin position="58"/>
        <end position="77"/>
    </location>
</feature>
<proteinExistence type="predicted"/>
<dbReference type="InterPro" id="IPR001851">
    <property type="entry name" value="ABC_transp_permease"/>
</dbReference>
<dbReference type="EMBL" id="BSDY01000015">
    <property type="protein sequence ID" value="GLI57294.1"/>
    <property type="molecule type" value="Genomic_DNA"/>
</dbReference>
<evidence type="ECO:0000313" key="8">
    <source>
        <dbReference type="Proteomes" id="UP001144471"/>
    </source>
</evidence>
<keyword evidence="3 6" id="KW-0812">Transmembrane</keyword>
<evidence type="ECO:0000313" key="7">
    <source>
        <dbReference type="EMBL" id="GLI57294.1"/>
    </source>
</evidence>
<feature type="transmembrane region" description="Helical" evidence="6">
    <location>
        <begin position="196"/>
        <end position="213"/>
    </location>
</feature>
<dbReference type="RefSeq" id="WP_281836840.1">
    <property type="nucleotide sequence ID" value="NZ_BSDY01000015.1"/>
</dbReference>
<dbReference type="PANTHER" id="PTHR32196:SF69">
    <property type="entry name" value="BRANCHED-CHAIN AMINO ACID TRANSPORT SYSTEM, PERMEASE PROTEIN"/>
    <property type="match status" value="1"/>
</dbReference>